<dbReference type="PANTHER" id="PTHR24280:SF4">
    <property type="entry name" value="CYTOCHROME P450 20A1"/>
    <property type="match status" value="1"/>
</dbReference>
<accession>A0ABM0MVR6</accession>
<protein>
    <submittedName>
        <fullName evidence="3">Cytochrome P450 20A1-like</fullName>
    </submittedName>
</protein>
<dbReference type="RefSeq" id="XP_006824107.1">
    <property type="nucleotide sequence ID" value="XM_006824044.1"/>
</dbReference>
<dbReference type="CDD" id="cd00302">
    <property type="entry name" value="cytochrome_P450"/>
    <property type="match status" value="1"/>
</dbReference>
<dbReference type="InterPro" id="IPR001128">
    <property type="entry name" value="Cyt_P450"/>
</dbReference>
<dbReference type="Gene3D" id="1.10.630.10">
    <property type="entry name" value="Cytochrome P450"/>
    <property type="match status" value="1"/>
</dbReference>
<proteinExistence type="inferred from homology"/>
<dbReference type="SUPFAM" id="SSF48264">
    <property type="entry name" value="Cytochrome P450"/>
    <property type="match status" value="1"/>
</dbReference>
<dbReference type="PANTHER" id="PTHR24280">
    <property type="entry name" value="CYTOCHROME P450 20A1"/>
    <property type="match status" value="1"/>
</dbReference>
<dbReference type="Pfam" id="PF00067">
    <property type="entry name" value="p450"/>
    <property type="match status" value="1"/>
</dbReference>
<dbReference type="InterPro" id="IPR036396">
    <property type="entry name" value="Cyt_P450_sf"/>
</dbReference>
<dbReference type="GeneID" id="102808123"/>
<sequence>MNDTLVFCRTNYRLIHLAEIFEFAKPLVGSTSIQFANGDEGKQRRHIYDKSFTHEAVENYYHIFQKAADEATDKIGLLPPNDHINLTEHMSMFALKALNRALFGDFFKDDNHAVTLLRHYEKVMEIMSQSLSESTESTSTGTEFNQALKKWHDFIRDLIQHRRDNPPEVDEDWTFIDNLMENSSTEEQLLSDVITHFVAGFHTTTLALVWTMYYMCKDQSIQAKLHEELLRILDQYQNVNNANITNLQYMRQVIDETIRCSVLSPFGARVNLEKDMTIQGYTILKGTPMMQAFGVVHHDAKIWPDPVRFDPERFSLERCRKRHALAFTPFGFAGKRKCPAFRFSYAEISVFLSTLCRNFEFQLVEGQTIDRKYGFVTTPSNDVWVTVTKRE</sequence>
<name>A0ABM0MVR6_SACKO</name>
<comment type="similarity">
    <text evidence="1">Belongs to the cytochrome P450 family.</text>
</comment>
<gene>
    <name evidence="3" type="primary">LOC102808123</name>
</gene>
<evidence type="ECO:0000256" key="1">
    <source>
        <dbReference type="ARBA" id="ARBA00010617"/>
    </source>
</evidence>
<dbReference type="PRINTS" id="PR00463">
    <property type="entry name" value="EP450I"/>
</dbReference>
<reference evidence="3" key="1">
    <citation type="submission" date="2025-08" db="UniProtKB">
        <authorList>
            <consortium name="RefSeq"/>
        </authorList>
    </citation>
    <scope>IDENTIFICATION</scope>
    <source>
        <tissue evidence="3">Testes</tissue>
    </source>
</reference>
<organism evidence="2 3">
    <name type="scientific">Saccoglossus kowalevskii</name>
    <name type="common">Acorn worm</name>
    <dbReference type="NCBI Taxonomy" id="10224"/>
    <lineage>
        <taxon>Eukaryota</taxon>
        <taxon>Metazoa</taxon>
        <taxon>Hemichordata</taxon>
        <taxon>Enteropneusta</taxon>
        <taxon>Harrimaniidae</taxon>
        <taxon>Saccoglossus</taxon>
    </lineage>
</organism>
<dbReference type="Proteomes" id="UP000694865">
    <property type="component" value="Unplaced"/>
</dbReference>
<evidence type="ECO:0000313" key="2">
    <source>
        <dbReference type="Proteomes" id="UP000694865"/>
    </source>
</evidence>
<keyword evidence="2" id="KW-1185">Reference proteome</keyword>
<dbReference type="InterPro" id="IPR052666">
    <property type="entry name" value="CYP450_20A1-like"/>
</dbReference>
<evidence type="ECO:0000313" key="3">
    <source>
        <dbReference type="RefSeq" id="XP_006824107.1"/>
    </source>
</evidence>
<dbReference type="InterPro" id="IPR002401">
    <property type="entry name" value="Cyt_P450_E_grp-I"/>
</dbReference>